<dbReference type="PANTHER" id="PTHR36926:SF1">
    <property type="entry name" value="COLICIN V PRODUCTION PROTEIN"/>
    <property type="match status" value="1"/>
</dbReference>
<evidence type="ECO:0000256" key="1">
    <source>
        <dbReference type="ARBA" id="ARBA00004141"/>
    </source>
</evidence>
<dbReference type="EMBL" id="PHUF01000002">
    <property type="protein sequence ID" value="PKB25457.1"/>
    <property type="molecule type" value="Genomic_DNA"/>
</dbReference>
<comment type="subcellular location">
    <subcellularLocation>
        <location evidence="1">Membrane</location>
        <topology evidence="1">Multi-pass membrane protein</topology>
    </subcellularLocation>
</comment>
<dbReference type="GO" id="GO:0016020">
    <property type="term" value="C:membrane"/>
    <property type="evidence" value="ECO:0007669"/>
    <property type="project" value="UniProtKB-SubCell"/>
</dbReference>
<proteinExistence type="predicted"/>
<evidence type="ECO:0000313" key="6">
    <source>
        <dbReference type="EMBL" id="PKB25457.1"/>
    </source>
</evidence>
<comment type="caution">
    <text evidence="6">The sequence shown here is derived from an EMBL/GenBank/DDBJ whole genome shotgun (WGS) entry which is preliminary data.</text>
</comment>
<keyword evidence="7" id="KW-1185">Reference proteome</keyword>
<organism evidence="6 7">
    <name type="scientific">Novosphingobium kunmingense</name>
    <dbReference type="NCBI Taxonomy" id="1211806"/>
    <lineage>
        <taxon>Bacteria</taxon>
        <taxon>Pseudomonadati</taxon>
        <taxon>Pseudomonadota</taxon>
        <taxon>Alphaproteobacteria</taxon>
        <taxon>Sphingomonadales</taxon>
        <taxon>Sphingomonadaceae</taxon>
        <taxon>Novosphingobium</taxon>
    </lineage>
</organism>
<reference evidence="6 7" key="1">
    <citation type="submission" date="2017-11" db="EMBL/GenBank/DDBJ databases">
        <title>Genomic Encyclopedia of Type Strains, Phase III (KMG-III): the genomes of soil and plant-associated and newly described type strains.</title>
        <authorList>
            <person name="Whitman W."/>
        </authorList>
    </citation>
    <scope>NUCLEOTIDE SEQUENCE [LARGE SCALE GENOMIC DNA]</scope>
    <source>
        <strain evidence="6 7">CGMCC 1.12274</strain>
    </source>
</reference>
<gene>
    <name evidence="6" type="ORF">B0I00_0657</name>
</gene>
<dbReference type="OrthoDB" id="9806894at2"/>
<protein>
    <submittedName>
        <fullName evidence="6">Membrane protein required for colicin V production</fullName>
    </submittedName>
</protein>
<dbReference type="GO" id="GO:0009403">
    <property type="term" value="P:toxin biosynthetic process"/>
    <property type="evidence" value="ECO:0007669"/>
    <property type="project" value="InterPro"/>
</dbReference>
<accession>A0A2N0I2P6</accession>
<dbReference type="InterPro" id="IPR052719">
    <property type="entry name" value="CvpA-like"/>
</dbReference>
<dbReference type="RefSeq" id="WP_100865895.1">
    <property type="nucleotide sequence ID" value="NZ_PHUF01000002.1"/>
</dbReference>
<feature type="transmembrane region" description="Helical" evidence="5">
    <location>
        <begin position="103"/>
        <end position="125"/>
    </location>
</feature>
<sequence length="185" mass="19945">MTGFDIAVLLLVGLGAITGFMRGFVQEVLTLAAWVLSVFAIHEMHTPLTEWLVPRVGTDSGAAVLAFALLLLIPYAIVKLLAARLGAASRESSLGPIDRVLGFGFGTMKGVLIAVMAFSVLVLGYDTVWGANGRPDWISQSRSYPFIDAASREMVEILAQRRQEALDADAKNQAAKKAAKKRQQD</sequence>
<dbReference type="PANTHER" id="PTHR36926">
    <property type="entry name" value="COLICIN V PRODUCTION PROTEIN"/>
    <property type="match status" value="1"/>
</dbReference>
<dbReference type="Proteomes" id="UP000232587">
    <property type="component" value="Unassembled WGS sequence"/>
</dbReference>
<name>A0A2N0I2P6_9SPHN</name>
<evidence type="ECO:0000313" key="7">
    <source>
        <dbReference type="Proteomes" id="UP000232587"/>
    </source>
</evidence>
<evidence type="ECO:0000256" key="3">
    <source>
        <dbReference type="ARBA" id="ARBA00022989"/>
    </source>
</evidence>
<keyword evidence="4 5" id="KW-0472">Membrane</keyword>
<keyword evidence="3 5" id="KW-1133">Transmembrane helix</keyword>
<dbReference type="AlphaFoldDB" id="A0A2N0I2P6"/>
<feature type="transmembrane region" description="Helical" evidence="5">
    <location>
        <begin position="60"/>
        <end position="82"/>
    </location>
</feature>
<evidence type="ECO:0000256" key="4">
    <source>
        <dbReference type="ARBA" id="ARBA00023136"/>
    </source>
</evidence>
<dbReference type="InterPro" id="IPR003825">
    <property type="entry name" value="Colicin-V_CvpA"/>
</dbReference>
<evidence type="ECO:0000256" key="5">
    <source>
        <dbReference type="SAM" id="Phobius"/>
    </source>
</evidence>
<feature type="transmembrane region" description="Helical" evidence="5">
    <location>
        <begin position="6"/>
        <end position="24"/>
    </location>
</feature>
<dbReference type="Pfam" id="PF02674">
    <property type="entry name" value="Colicin_V"/>
    <property type="match status" value="1"/>
</dbReference>
<evidence type="ECO:0000256" key="2">
    <source>
        <dbReference type="ARBA" id="ARBA00022692"/>
    </source>
</evidence>
<keyword evidence="2 5" id="KW-0812">Transmembrane</keyword>